<proteinExistence type="predicted"/>
<keyword evidence="2" id="KW-1185">Reference proteome</keyword>
<reference evidence="2" key="1">
    <citation type="submission" date="2013-09" db="EMBL/GenBank/DDBJ databases">
        <title>The Genome Sequence of Anopheles maculatus species B.</title>
        <authorList>
            <consortium name="The Broad Institute Genomics Platform"/>
            <person name="Neafsey D.E."/>
            <person name="Besansky N."/>
            <person name="Howell P."/>
            <person name="Walton C."/>
            <person name="Young S.K."/>
            <person name="Zeng Q."/>
            <person name="Gargeya S."/>
            <person name="Fitzgerald M."/>
            <person name="Haas B."/>
            <person name="Abouelleil A."/>
            <person name="Allen A.W."/>
            <person name="Alvarado L."/>
            <person name="Arachchi H.M."/>
            <person name="Berlin A.M."/>
            <person name="Chapman S.B."/>
            <person name="Gainer-Dewar J."/>
            <person name="Goldberg J."/>
            <person name="Griggs A."/>
            <person name="Gujja S."/>
            <person name="Hansen M."/>
            <person name="Howarth C."/>
            <person name="Imamovic A."/>
            <person name="Ireland A."/>
            <person name="Larimer J."/>
            <person name="McCowan C."/>
            <person name="Murphy C."/>
            <person name="Pearson M."/>
            <person name="Poon T.W."/>
            <person name="Priest M."/>
            <person name="Roberts A."/>
            <person name="Saif S."/>
            <person name="Shea T."/>
            <person name="Sisk P."/>
            <person name="Sykes S."/>
            <person name="Wortman J."/>
            <person name="Nusbaum C."/>
            <person name="Birren B."/>
        </authorList>
    </citation>
    <scope>NUCLEOTIDE SEQUENCE [LARGE SCALE GENOMIC DNA]</scope>
    <source>
        <strain evidence="2">maculatus3</strain>
    </source>
</reference>
<dbReference type="EnsemblMetazoa" id="AMAM017062-RA">
    <property type="protein sequence ID" value="AMAM017062-PA"/>
    <property type="gene ID" value="AMAM017062"/>
</dbReference>
<dbReference type="AlphaFoldDB" id="A0A182T0E3"/>
<dbReference type="VEuPathDB" id="VectorBase:AMAM017062"/>
<organism evidence="1 2">
    <name type="scientific">Anopheles maculatus</name>
    <dbReference type="NCBI Taxonomy" id="74869"/>
    <lineage>
        <taxon>Eukaryota</taxon>
        <taxon>Metazoa</taxon>
        <taxon>Ecdysozoa</taxon>
        <taxon>Arthropoda</taxon>
        <taxon>Hexapoda</taxon>
        <taxon>Insecta</taxon>
        <taxon>Pterygota</taxon>
        <taxon>Neoptera</taxon>
        <taxon>Endopterygota</taxon>
        <taxon>Diptera</taxon>
        <taxon>Nematocera</taxon>
        <taxon>Culicoidea</taxon>
        <taxon>Culicidae</taxon>
        <taxon>Anophelinae</taxon>
        <taxon>Anopheles</taxon>
        <taxon>Anopheles maculatus group</taxon>
    </lineage>
</organism>
<accession>A0A182T0E3</accession>
<sequence length="292" mass="30470">MPITSPAAAEKYFGASSTEAALATIYFSGYTNATASPGLLYFVQYPDADVSAWLRSASLDGMTLDQLKALSGSISLTVDGSPVTAATVSLTAATSFSSAATIIGTALSLPVTYDGTLKAFRISSDTTGINSTITAATGTLADSLKLTAAKAAIVSQGAAAGVPGEVMSAIINRQQNWAMFSTTWEPEIDDKIAFSSWTNGTGFRYVYVGWDTDPNAEIDGSELSWMYAVNQAEYEGTLPIYGDATIAAFAMGVGASIDFNRTNGRITFAFKAQGGLLPTVEDETVARNLIAN</sequence>
<name>A0A182T0E3_9DIPT</name>
<evidence type="ECO:0000313" key="2">
    <source>
        <dbReference type="Proteomes" id="UP000075901"/>
    </source>
</evidence>
<evidence type="ECO:0000313" key="1">
    <source>
        <dbReference type="EnsemblMetazoa" id="AMAM017062-PA"/>
    </source>
</evidence>
<dbReference type="Proteomes" id="UP000075901">
    <property type="component" value="Unassembled WGS sequence"/>
</dbReference>
<reference evidence="1" key="2">
    <citation type="submission" date="2020-05" db="UniProtKB">
        <authorList>
            <consortium name="EnsemblMetazoa"/>
        </authorList>
    </citation>
    <scope>IDENTIFICATION</scope>
    <source>
        <strain evidence="1">maculatus3</strain>
    </source>
</reference>
<dbReference type="InterPro" id="IPR021808">
    <property type="entry name" value="DUF3383"/>
</dbReference>
<dbReference type="Pfam" id="PF11863">
    <property type="entry name" value="DUF3383"/>
    <property type="match status" value="1"/>
</dbReference>
<protein>
    <submittedName>
        <fullName evidence="1">Uncharacterized protein</fullName>
    </submittedName>
</protein>